<comment type="caution">
    <text evidence="2">The sequence shown here is derived from an EMBL/GenBank/DDBJ whole genome shotgun (WGS) entry which is preliminary data.</text>
</comment>
<keyword evidence="1" id="KW-0812">Transmembrane</keyword>
<keyword evidence="1" id="KW-0472">Membrane</keyword>
<dbReference type="AlphaFoldDB" id="A0AA44CB45"/>
<evidence type="ECO:0000256" key="1">
    <source>
        <dbReference type="SAM" id="Phobius"/>
    </source>
</evidence>
<keyword evidence="3" id="KW-1185">Reference proteome</keyword>
<dbReference type="EMBL" id="JAANCM010000001">
    <property type="protein sequence ID" value="NHT74642.1"/>
    <property type="molecule type" value="Genomic_DNA"/>
</dbReference>
<accession>A0AA44CB45</accession>
<dbReference type="RefSeq" id="WP_167126577.1">
    <property type="nucleotide sequence ID" value="NZ_JAANCM010000001.1"/>
</dbReference>
<dbReference type="Gene3D" id="3.30.1380.10">
    <property type="match status" value="1"/>
</dbReference>
<reference evidence="2" key="1">
    <citation type="submission" date="2020-03" db="EMBL/GenBank/DDBJ databases">
        <title>Ferranicluibacter endophyticum gen. nov., sp. nov., a new genus isolated from Rubus ulmifolius Schott. stem.</title>
        <authorList>
            <person name="Roca-Couso R."/>
            <person name="Flores-Felix J.D."/>
            <person name="Igual J.M."/>
            <person name="Rivas R."/>
        </authorList>
    </citation>
    <scope>NUCLEOTIDE SEQUENCE</scope>
    <source>
        <strain evidence="2">CRRU44</strain>
    </source>
</reference>
<dbReference type="Proteomes" id="UP001155840">
    <property type="component" value="Unassembled WGS sequence"/>
</dbReference>
<evidence type="ECO:0000313" key="3">
    <source>
        <dbReference type="Proteomes" id="UP001155840"/>
    </source>
</evidence>
<keyword evidence="1" id="KW-1133">Transmembrane helix</keyword>
<sequence length="274" mass="30226">MIFLWRFLLVLVLTALTQIGGLAYLVSLGLARLAGWRKGVATFSVFLVVYAGATVLTQSVAPVFGRVPLSCGQADMPLAVRSPLFCALNRNYVTPAMKTAALALARHMETTYPGTVTLALDANFPFLSGFPLLPHLSHNDGRKLDVAFYYRAPDGEPLNGVTRSPLGYFAFEQPQPGDVLPCAGRHDLLSFRWDLDVLQPMFMRLPLDEARTAAAVSWLSTRGQDLGVEKIFIEPHLARTLGVENEIVRFQGCRAARHDDHIHFQVRPHISGET</sequence>
<gene>
    <name evidence="2" type="ORF">G8E10_02620</name>
</gene>
<proteinExistence type="predicted"/>
<organism evidence="2 3">
    <name type="scientific">Ferranicluibacter rubi</name>
    <dbReference type="NCBI Taxonomy" id="2715133"/>
    <lineage>
        <taxon>Bacteria</taxon>
        <taxon>Pseudomonadati</taxon>
        <taxon>Pseudomonadota</taxon>
        <taxon>Alphaproteobacteria</taxon>
        <taxon>Hyphomicrobiales</taxon>
        <taxon>Rhizobiaceae</taxon>
        <taxon>Ferranicluibacter</taxon>
    </lineage>
</organism>
<evidence type="ECO:0000313" key="2">
    <source>
        <dbReference type="EMBL" id="NHT74642.1"/>
    </source>
</evidence>
<dbReference type="InterPro" id="IPR009045">
    <property type="entry name" value="Zn_M74/Hedgehog-like"/>
</dbReference>
<feature type="transmembrane region" description="Helical" evidence="1">
    <location>
        <begin position="6"/>
        <end position="28"/>
    </location>
</feature>
<protein>
    <submittedName>
        <fullName evidence="2">Uncharacterized protein</fullName>
    </submittedName>
</protein>
<name>A0AA44CB45_9HYPH</name>
<feature type="transmembrane region" description="Helical" evidence="1">
    <location>
        <begin position="40"/>
        <end position="61"/>
    </location>
</feature>